<dbReference type="InterPro" id="IPR010093">
    <property type="entry name" value="SinI_DNA-bd"/>
</dbReference>
<dbReference type="Pfam" id="PF12728">
    <property type="entry name" value="HTH_17"/>
    <property type="match status" value="1"/>
</dbReference>
<organism evidence="2 3">
    <name type="scientific">Gottfriedia luciferensis</name>
    <dbReference type="NCBI Taxonomy" id="178774"/>
    <lineage>
        <taxon>Bacteria</taxon>
        <taxon>Bacillati</taxon>
        <taxon>Bacillota</taxon>
        <taxon>Bacilli</taxon>
        <taxon>Bacillales</taxon>
        <taxon>Bacillaceae</taxon>
        <taxon>Gottfriedia</taxon>
    </lineage>
</organism>
<feature type="domain" description="Helix-turn-helix" evidence="1">
    <location>
        <begin position="2"/>
        <end position="50"/>
    </location>
</feature>
<name>A0ABX2ZWB8_9BACI</name>
<evidence type="ECO:0000259" key="1">
    <source>
        <dbReference type="Pfam" id="PF12728"/>
    </source>
</evidence>
<evidence type="ECO:0000313" key="2">
    <source>
        <dbReference type="EMBL" id="ODG92694.1"/>
    </source>
</evidence>
<sequence length="76" mass="9230">MYLTIKETAEYLDLDESYINQLIQERKIRAVHDGEQYLIYKEQFNNHLEQMEKAKKMIADYYNEPIPEDIDVKDED</sequence>
<reference evidence="2 3" key="1">
    <citation type="submission" date="2016-07" db="EMBL/GenBank/DDBJ databases">
        <authorList>
            <person name="Townsley L."/>
            <person name="Shank E.A."/>
        </authorList>
    </citation>
    <scope>NUCLEOTIDE SEQUENCE [LARGE SCALE GENOMIC DNA]</scope>
    <source>
        <strain evidence="2 3">CH01</strain>
    </source>
</reference>
<proteinExistence type="predicted"/>
<gene>
    <name evidence="2" type="ORF">BED47_18615</name>
</gene>
<dbReference type="RefSeq" id="WP_025569189.1">
    <property type="nucleotide sequence ID" value="NZ_MDKC01000006.1"/>
</dbReference>
<dbReference type="Proteomes" id="UP000094580">
    <property type="component" value="Unassembled WGS sequence"/>
</dbReference>
<accession>A0ABX2ZWB8</accession>
<dbReference type="InterPro" id="IPR041657">
    <property type="entry name" value="HTH_17"/>
</dbReference>
<dbReference type="NCBIfam" id="TIGR01764">
    <property type="entry name" value="excise"/>
    <property type="match status" value="1"/>
</dbReference>
<keyword evidence="3" id="KW-1185">Reference proteome</keyword>
<dbReference type="EMBL" id="MDKC01000006">
    <property type="protein sequence ID" value="ODG92694.1"/>
    <property type="molecule type" value="Genomic_DNA"/>
</dbReference>
<comment type="caution">
    <text evidence="2">The sequence shown here is derived from an EMBL/GenBank/DDBJ whole genome shotgun (WGS) entry which is preliminary data.</text>
</comment>
<protein>
    <recommendedName>
        <fullName evidence="1">Helix-turn-helix domain-containing protein</fullName>
    </recommendedName>
</protein>
<evidence type="ECO:0000313" key="3">
    <source>
        <dbReference type="Proteomes" id="UP000094580"/>
    </source>
</evidence>